<dbReference type="Pfam" id="PF14609">
    <property type="entry name" value="GCP5-Mod21_N"/>
    <property type="match status" value="1"/>
</dbReference>
<gene>
    <name evidence="10" type="ORF">PV06_01844</name>
</gene>
<protein>
    <recommendedName>
        <fullName evidence="5">Spindle pole body component</fullName>
    </recommendedName>
</protein>
<evidence type="ECO:0000259" key="7">
    <source>
        <dbReference type="Pfam" id="PF04130"/>
    </source>
</evidence>
<comment type="similarity">
    <text evidence="1 5">Belongs to the TUBGCP family.</text>
</comment>
<keyword evidence="4 5" id="KW-0206">Cytoskeleton</keyword>
<dbReference type="Pfam" id="PF17681">
    <property type="entry name" value="GCP_N_terminal"/>
    <property type="match status" value="1"/>
</dbReference>
<feature type="region of interest" description="Disordered" evidence="6">
    <location>
        <begin position="799"/>
        <end position="824"/>
    </location>
</feature>
<sequence length="894" mass="100003">MASTTTMNNWIEQLAVSLIPSSADPADQRKHKETFARRIKHHGHARTNQFAVAETLTGLEEKFQVLNLDDLAQALYTRRQELEKYQHRWIPDALDLLLHLSDNPARYSRVENLPEFQSQSEKAGPLRWADVEVDDPIDHQDDIWMVPEYSDFSSDEDEAVISSNSTSPETVFERHKGEFDREHLFDHGDAADDDSARSKLENSQFWRDQSQVVAITERQAIRETLFMFIGLKTSIFKVSDRGIRVDPKYQIAHLGSETSRAVLSDAGLIGSEIAWIRRWLSAGQDSNVMQLLRSRIRDILESFDCTICQMQDNILHERSSNGVLSLLQALQTIKQRAIPLIDILRVLPRFAHNDPVSALNALHEQIELASASGAALALRTLTPLFLSALKLYSVPVDTWLLTGRIEDTSTFFINKTSKPRNATTLWHDWFALSDDDKHMPVFLRPFVSHIFAAGKTAAFLQHLQQKSLDNGSGSLGFRGAVTETAYLQEHSAIPLLSATLEAVFNKHLTSLLATSTAALKDVLESACGLNKLLDAFDYLYLGKDGVILDRIETRLFDQIDRCVEMWNDRFLVADLVAEAYQATPCVDADNISVTSSYTSSRSIESRRRSVKILSSLTLSYHLPWPVANIISPASITAYQRVALTLSQIRRARFILERRAYFYVQNVPLGTDPGDQPFARAVYMALAHYVNVLYAHLTMCAVGPMTRDMRARLTTGTSVDDMIAAHAAYVRDLELACLSAPRVRPLRDAMLAVLDLCIRFADVVSAPTSTSSSASGRRGSVDFEASSFISARSHRRRRRLGARRGVESAGEDDEDDVDEEDDSGMGEGYSTFILDEASSVRKEIQRIKDVFERHVTFLLAGLRGVARSAGGVGDGLELLADSLEGVFPKKRTMFS</sequence>
<dbReference type="RefSeq" id="XP_016266373.1">
    <property type="nucleotide sequence ID" value="XM_016402476.1"/>
</dbReference>
<keyword evidence="3 5" id="KW-0493">Microtubule</keyword>
<evidence type="ECO:0000259" key="8">
    <source>
        <dbReference type="Pfam" id="PF14609"/>
    </source>
</evidence>
<dbReference type="PANTHER" id="PTHR19302:SF33">
    <property type="entry name" value="GAMMA-TUBULIN COMPLEX COMPONENT 5"/>
    <property type="match status" value="1"/>
</dbReference>
<keyword evidence="11" id="KW-1185">Reference proteome</keyword>
<feature type="compositionally biased region" description="Acidic residues" evidence="6">
    <location>
        <begin position="808"/>
        <end position="823"/>
    </location>
</feature>
<dbReference type="Proteomes" id="UP000053342">
    <property type="component" value="Unassembled WGS sequence"/>
</dbReference>
<dbReference type="GO" id="GO:0000930">
    <property type="term" value="C:gamma-tubulin complex"/>
    <property type="evidence" value="ECO:0007669"/>
    <property type="project" value="UniProtKB-ARBA"/>
</dbReference>
<dbReference type="InterPro" id="IPR032797">
    <property type="entry name" value="Mod21_N"/>
</dbReference>
<dbReference type="InterPro" id="IPR007259">
    <property type="entry name" value="GCP"/>
</dbReference>
<dbReference type="GO" id="GO:0000278">
    <property type="term" value="P:mitotic cell cycle"/>
    <property type="evidence" value="ECO:0007669"/>
    <property type="project" value="TreeGrafter"/>
</dbReference>
<dbReference type="CDD" id="cd22572">
    <property type="entry name" value="GCP5_NTD"/>
    <property type="match status" value="1"/>
</dbReference>
<organism evidence="10 11">
    <name type="scientific">Exophiala oligosperma</name>
    <dbReference type="NCBI Taxonomy" id="215243"/>
    <lineage>
        <taxon>Eukaryota</taxon>
        <taxon>Fungi</taxon>
        <taxon>Dikarya</taxon>
        <taxon>Ascomycota</taxon>
        <taxon>Pezizomycotina</taxon>
        <taxon>Eurotiomycetes</taxon>
        <taxon>Chaetothyriomycetidae</taxon>
        <taxon>Chaetothyriales</taxon>
        <taxon>Herpotrichiellaceae</taxon>
        <taxon>Exophiala</taxon>
    </lineage>
</organism>
<evidence type="ECO:0000256" key="3">
    <source>
        <dbReference type="ARBA" id="ARBA00022701"/>
    </source>
</evidence>
<feature type="domain" description="Gamma tubulin complex component C-terminal" evidence="7">
    <location>
        <begin position="538"/>
        <end position="866"/>
    </location>
</feature>
<evidence type="ECO:0000256" key="1">
    <source>
        <dbReference type="ARBA" id="ARBA00010337"/>
    </source>
</evidence>
<dbReference type="InterPro" id="IPR059169">
    <property type="entry name" value="GCP5_N_ext"/>
</dbReference>
<keyword evidence="2 5" id="KW-0963">Cytoplasm</keyword>
<dbReference type="Gene3D" id="1.20.120.1900">
    <property type="entry name" value="Gamma-tubulin complex, C-terminal domain"/>
    <property type="match status" value="1"/>
</dbReference>
<dbReference type="GO" id="GO:0051011">
    <property type="term" value="F:microtubule minus-end binding"/>
    <property type="evidence" value="ECO:0007669"/>
    <property type="project" value="TreeGrafter"/>
</dbReference>
<dbReference type="GO" id="GO:0005874">
    <property type="term" value="C:microtubule"/>
    <property type="evidence" value="ECO:0007669"/>
    <property type="project" value="UniProtKB-KW"/>
</dbReference>
<dbReference type="GO" id="GO:0031122">
    <property type="term" value="P:cytoplasmic microtubule organization"/>
    <property type="evidence" value="ECO:0007669"/>
    <property type="project" value="TreeGrafter"/>
</dbReference>
<dbReference type="VEuPathDB" id="FungiDB:PV06_01844"/>
<dbReference type="InterPro" id="IPR040457">
    <property type="entry name" value="GCP_C"/>
</dbReference>
<dbReference type="GO" id="GO:0005816">
    <property type="term" value="C:spindle pole body"/>
    <property type="evidence" value="ECO:0007669"/>
    <property type="project" value="UniProtKB-ARBA"/>
</dbReference>
<evidence type="ECO:0000256" key="6">
    <source>
        <dbReference type="SAM" id="MobiDB-lite"/>
    </source>
</evidence>
<dbReference type="GO" id="GO:0007020">
    <property type="term" value="P:microtubule nucleation"/>
    <property type="evidence" value="ECO:0007669"/>
    <property type="project" value="InterPro"/>
</dbReference>
<reference evidence="10 11" key="1">
    <citation type="submission" date="2015-01" db="EMBL/GenBank/DDBJ databases">
        <title>The Genome Sequence of Exophiala oligosperma CBS72588.</title>
        <authorList>
            <consortium name="The Broad Institute Genomics Platform"/>
            <person name="Cuomo C."/>
            <person name="de Hoog S."/>
            <person name="Gorbushina A."/>
            <person name="Stielow B."/>
            <person name="Teixiera M."/>
            <person name="Abouelleil A."/>
            <person name="Chapman S.B."/>
            <person name="Priest M."/>
            <person name="Young S.K."/>
            <person name="Wortman J."/>
            <person name="Nusbaum C."/>
            <person name="Birren B."/>
        </authorList>
    </citation>
    <scope>NUCLEOTIDE SEQUENCE [LARGE SCALE GENOMIC DNA]</scope>
    <source>
        <strain evidence="10 11">CBS 72588</strain>
    </source>
</reference>
<dbReference type="GO" id="GO:0000922">
    <property type="term" value="C:spindle pole"/>
    <property type="evidence" value="ECO:0007669"/>
    <property type="project" value="InterPro"/>
</dbReference>
<proteinExistence type="inferred from homology"/>
<dbReference type="GO" id="GO:0051225">
    <property type="term" value="P:spindle assembly"/>
    <property type="evidence" value="ECO:0007669"/>
    <property type="project" value="TreeGrafter"/>
</dbReference>
<name>A0A0D2C8L4_9EURO</name>
<dbReference type="STRING" id="215243.A0A0D2C8L4"/>
<dbReference type="GO" id="GO:0051321">
    <property type="term" value="P:meiotic cell cycle"/>
    <property type="evidence" value="ECO:0007669"/>
    <property type="project" value="TreeGrafter"/>
</dbReference>
<dbReference type="PANTHER" id="PTHR19302">
    <property type="entry name" value="GAMMA TUBULIN COMPLEX PROTEIN"/>
    <property type="match status" value="1"/>
</dbReference>
<accession>A0A0D2C8L4</accession>
<dbReference type="HOGENOM" id="CLU_010106_0_0_1"/>
<dbReference type="GO" id="GO:0043015">
    <property type="term" value="F:gamma-tubulin binding"/>
    <property type="evidence" value="ECO:0007669"/>
    <property type="project" value="InterPro"/>
</dbReference>
<dbReference type="EMBL" id="KN847333">
    <property type="protein sequence ID" value="KIW46157.1"/>
    <property type="molecule type" value="Genomic_DNA"/>
</dbReference>
<evidence type="ECO:0000259" key="9">
    <source>
        <dbReference type="Pfam" id="PF17681"/>
    </source>
</evidence>
<dbReference type="OrthoDB" id="66546at2759"/>
<comment type="subcellular location">
    <subcellularLocation>
        <location evidence="5">Cytoplasm</location>
        <location evidence="5">Cytoskeleton</location>
        <location evidence="5">Microtubule organizing center</location>
    </subcellularLocation>
</comment>
<dbReference type="Pfam" id="PF04130">
    <property type="entry name" value="GCP_C_terminal"/>
    <property type="match status" value="1"/>
</dbReference>
<evidence type="ECO:0000256" key="4">
    <source>
        <dbReference type="ARBA" id="ARBA00023212"/>
    </source>
</evidence>
<dbReference type="AlphaFoldDB" id="A0A0D2C8L4"/>
<evidence type="ECO:0000313" key="10">
    <source>
        <dbReference type="EMBL" id="KIW46157.1"/>
    </source>
</evidence>
<dbReference type="InterPro" id="IPR042241">
    <property type="entry name" value="GCP_C_sf"/>
</dbReference>
<evidence type="ECO:0000256" key="5">
    <source>
        <dbReference type="RuleBase" id="RU363050"/>
    </source>
</evidence>
<feature type="domain" description="Gamma-Tubulin ring complex non-core subunit mod21 N-terminal" evidence="8">
    <location>
        <begin position="65"/>
        <end position="155"/>
    </location>
</feature>
<evidence type="ECO:0000313" key="11">
    <source>
        <dbReference type="Proteomes" id="UP000053342"/>
    </source>
</evidence>
<dbReference type="GeneID" id="27353918"/>
<evidence type="ECO:0000256" key="2">
    <source>
        <dbReference type="ARBA" id="ARBA00022490"/>
    </source>
</evidence>
<dbReference type="InterPro" id="IPR041470">
    <property type="entry name" value="GCP_N"/>
</dbReference>
<feature type="domain" description="Gamma tubulin complex component protein N-terminal" evidence="9">
    <location>
        <begin position="221"/>
        <end position="469"/>
    </location>
</feature>